<evidence type="ECO:0000313" key="2">
    <source>
        <dbReference type="Proteomes" id="UP000178636"/>
    </source>
</evidence>
<gene>
    <name evidence="1" type="ORF">A3C93_04115</name>
</gene>
<accession>A0A1G2DBG4</accession>
<comment type="caution">
    <text evidence="1">The sequence shown here is derived from an EMBL/GenBank/DDBJ whole genome shotgun (WGS) entry which is preliminary data.</text>
</comment>
<dbReference type="Proteomes" id="UP000178636">
    <property type="component" value="Unassembled WGS sequence"/>
</dbReference>
<name>A0A1G2DBG4_9BACT</name>
<organism evidence="1 2">
    <name type="scientific">Candidatus Lloydbacteria bacterium RIFCSPHIGHO2_02_FULL_54_17</name>
    <dbReference type="NCBI Taxonomy" id="1798664"/>
    <lineage>
        <taxon>Bacteria</taxon>
        <taxon>Candidatus Lloydiibacteriota</taxon>
    </lineage>
</organism>
<proteinExistence type="predicted"/>
<protein>
    <recommendedName>
        <fullName evidence="3">DUF3575 domain-containing protein</fullName>
    </recommendedName>
</protein>
<evidence type="ECO:0000313" key="1">
    <source>
        <dbReference type="EMBL" id="OGZ10969.1"/>
    </source>
</evidence>
<reference evidence="1 2" key="1">
    <citation type="journal article" date="2016" name="Nat. Commun.">
        <title>Thousands of microbial genomes shed light on interconnected biogeochemical processes in an aquifer system.</title>
        <authorList>
            <person name="Anantharaman K."/>
            <person name="Brown C.T."/>
            <person name="Hug L.A."/>
            <person name="Sharon I."/>
            <person name="Castelle C.J."/>
            <person name="Probst A.J."/>
            <person name="Thomas B.C."/>
            <person name="Singh A."/>
            <person name="Wilkins M.J."/>
            <person name="Karaoz U."/>
            <person name="Brodie E.L."/>
            <person name="Williams K.H."/>
            <person name="Hubbard S.S."/>
            <person name="Banfield J.F."/>
        </authorList>
    </citation>
    <scope>NUCLEOTIDE SEQUENCE [LARGE SCALE GENOMIC DNA]</scope>
</reference>
<dbReference type="EMBL" id="MHLO01000042">
    <property type="protein sequence ID" value="OGZ10969.1"/>
    <property type="molecule type" value="Genomic_DNA"/>
</dbReference>
<dbReference type="AlphaFoldDB" id="A0A1G2DBG4"/>
<sequence length="208" mass="23317">MFSNSARAEEEIARVEEKTLFSEESFLVDDGAASAKGLVEFVKEEKVLTKVATLSAETGQSPWMLNLWGLSHHPYTTHKFNERNWGVGIRYDHQWNMFGERWFSEANAVKNSVRGLALTLGSGAEYKVAEMGGLSLYLGGMASLMSYEHPIKHKTYYGMIAGPTVAIEAPNKMNLRMLVIPSSDRKRPVTAHVFYISVPFDAFFNKAK</sequence>
<evidence type="ECO:0008006" key="3">
    <source>
        <dbReference type="Google" id="ProtNLM"/>
    </source>
</evidence>
<dbReference type="Gene3D" id="2.40.160.20">
    <property type="match status" value="1"/>
</dbReference>